<sequence>MSNSCPEGCSVCWFWGHFNISDSFKSLAGKRVHAMFSQSFNLVPISRKPQIPSDTVAL</sequence>
<dbReference type="EMBL" id="GBXM01018445">
    <property type="protein sequence ID" value="JAH90132.1"/>
    <property type="molecule type" value="Transcribed_RNA"/>
</dbReference>
<name>A0A0E9WID7_ANGAN</name>
<evidence type="ECO:0000313" key="1">
    <source>
        <dbReference type="EMBL" id="JAH90132.1"/>
    </source>
</evidence>
<reference evidence="1" key="1">
    <citation type="submission" date="2014-11" db="EMBL/GenBank/DDBJ databases">
        <authorList>
            <person name="Amaro Gonzalez C."/>
        </authorList>
    </citation>
    <scope>NUCLEOTIDE SEQUENCE</scope>
</reference>
<reference evidence="1" key="2">
    <citation type="journal article" date="2015" name="Fish Shellfish Immunol.">
        <title>Early steps in the European eel (Anguilla anguilla)-Vibrio vulnificus interaction in the gills: Role of the RtxA13 toxin.</title>
        <authorList>
            <person name="Callol A."/>
            <person name="Pajuelo D."/>
            <person name="Ebbesson L."/>
            <person name="Teles M."/>
            <person name="MacKenzie S."/>
            <person name="Amaro C."/>
        </authorList>
    </citation>
    <scope>NUCLEOTIDE SEQUENCE</scope>
</reference>
<protein>
    <submittedName>
        <fullName evidence="1">Uncharacterized protein</fullName>
    </submittedName>
</protein>
<proteinExistence type="predicted"/>
<organism evidence="1">
    <name type="scientific">Anguilla anguilla</name>
    <name type="common">European freshwater eel</name>
    <name type="synonym">Muraena anguilla</name>
    <dbReference type="NCBI Taxonomy" id="7936"/>
    <lineage>
        <taxon>Eukaryota</taxon>
        <taxon>Metazoa</taxon>
        <taxon>Chordata</taxon>
        <taxon>Craniata</taxon>
        <taxon>Vertebrata</taxon>
        <taxon>Euteleostomi</taxon>
        <taxon>Actinopterygii</taxon>
        <taxon>Neopterygii</taxon>
        <taxon>Teleostei</taxon>
        <taxon>Anguilliformes</taxon>
        <taxon>Anguillidae</taxon>
        <taxon>Anguilla</taxon>
    </lineage>
</organism>
<dbReference type="AlphaFoldDB" id="A0A0E9WID7"/>
<accession>A0A0E9WID7</accession>